<evidence type="ECO:0000256" key="10">
    <source>
        <dbReference type="ARBA" id="ARBA00022884"/>
    </source>
</evidence>
<keyword evidence="15" id="KW-1185">Reference proteome</keyword>
<dbReference type="InterPro" id="IPR032781">
    <property type="entry name" value="ABC_tran_Xtn"/>
</dbReference>
<keyword evidence="5" id="KW-0677">Repeat</keyword>
<dbReference type="EMBL" id="QGGO01000002">
    <property type="protein sequence ID" value="PWK29056.1"/>
    <property type="molecule type" value="Genomic_DNA"/>
</dbReference>
<feature type="domain" description="ABC transporter" evidence="13">
    <location>
        <begin position="313"/>
        <end position="531"/>
    </location>
</feature>
<evidence type="ECO:0000256" key="12">
    <source>
        <dbReference type="SAM" id="Coils"/>
    </source>
</evidence>
<dbReference type="Pfam" id="PF00005">
    <property type="entry name" value="ABC_tran"/>
    <property type="match status" value="2"/>
</dbReference>
<dbReference type="FunFam" id="3.40.50.300:FF:000011">
    <property type="entry name" value="Putative ABC transporter ATP-binding component"/>
    <property type="match status" value="1"/>
</dbReference>
<dbReference type="GO" id="GO:0006412">
    <property type="term" value="P:translation"/>
    <property type="evidence" value="ECO:0007669"/>
    <property type="project" value="UniProtKB-KW"/>
</dbReference>
<feature type="coiled-coil region" evidence="12">
    <location>
        <begin position="575"/>
        <end position="632"/>
    </location>
</feature>
<dbReference type="PANTHER" id="PTHR42855:SF1">
    <property type="entry name" value="ABC TRANSPORTER DOMAIN-CONTAINING PROTEIN"/>
    <property type="match status" value="1"/>
</dbReference>
<keyword evidence="12" id="KW-0175">Coiled coil</keyword>
<proteinExistence type="inferred from homology"/>
<dbReference type="SMART" id="SM00382">
    <property type="entry name" value="AAA"/>
    <property type="match status" value="2"/>
</dbReference>
<evidence type="ECO:0000313" key="14">
    <source>
        <dbReference type="EMBL" id="PWK29056.1"/>
    </source>
</evidence>
<keyword evidence="6" id="KW-0547">Nucleotide-binding</keyword>
<dbReference type="GO" id="GO:0003677">
    <property type="term" value="F:DNA binding"/>
    <property type="evidence" value="ECO:0007669"/>
    <property type="project" value="InterPro"/>
</dbReference>
<dbReference type="OrthoDB" id="1521973at2"/>
<organism evidence="14 15">
    <name type="scientific">Arcicella aurantiaca</name>
    <dbReference type="NCBI Taxonomy" id="591202"/>
    <lineage>
        <taxon>Bacteria</taxon>
        <taxon>Pseudomonadati</taxon>
        <taxon>Bacteroidota</taxon>
        <taxon>Cytophagia</taxon>
        <taxon>Cytophagales</taxon>
        <taxon>Flectobacillaceae</taxon>
        <taxon>Arcicella</taxon>
    </lineage>
</organism>
<evidence type="ECO:0000256" key="6">
    <source>
        <dbReference type="ARBA" id="ARBA00022741"/>
    </source>
</evidence>
<accession>A0A316F0G2</accession>
<dbReference type="GO" id="GO:0006417">
    <property type="term" value="P:regulation of translation"/>
    <property type="evidence" value="ECO:0007669"/>
    <property type="project" value="UniProtKB-KW"/>
</dbReference>
<comment type="caution">
    <text evidence="14">The sequence shown here is derived from an EMBL/GenBank/DDBJ whole genome shotgun (WGS) entry which is preliminary data.</text>
</comment>
<keyword evidence="11" id="KW-0648">Protein biosynthesis</keyword>
<dbReference type="InterPro" id="IPR027417">
    <property type="entry name" value="P-loop_NTPase"/>
</dbReference>
<dbReference type="Pfam" id="PF16326">
    <property type="entry name" value="ABC_tran_CTD"/>
    <property type="match status" value="1"/>
</dbReference>
<dbReference type="CDD" id="cd03221">
    <property type="entry name" value="ABCF_EF-3"/>
    <property type="match status" value="2"/>
</dbReference>
<dbReference type="Gene3D" id="3.40.50.300">
    <property type="entry name" value="P-loop containing nucleotide triphosphate hydrolases"/>
    <property type="match status" value="2"/>
</dbReference>
<evidence type="ECO:0000256" key="8">
    <source>
        <dbReference type="ARBA" id="ARBA00022840"/>
    </source>
</evidence>
<evidence type="ECO:0000256" key="1">
    <source>
        <dbReference type="ARBA" id="ARBA00005868"/>
    </source>
</evidence>
<dbReference type="PROSITE" id="PS50893">
    <property type="entry name" value="ABC_TRANSPORTER_2"/>
    <property type="match status" value="2"/>
</dbReference>
<dbReference type="GO" id="GO:0016887">
    <property type="term" value="F:ATP hydrolysis activity"/>
    <property type="evidence" value="ECO:0007669"/>
    <property type="project" value="InterPro"/>
</dbReference>
<evidence type="ECO:0000256" key="5">
    <source>
        <dbReference type="ARBA" id="ARBA00022737"/>
    </source>
</evidence>
<reference evidence="14 15" key="1">
    <citation type="submission" date="2018-05" db="EMBL/GenBank/DDBJ databases">
        <title>Genomic Encyclopedia of Archaeal and Bacterial Type Strains, Phase II (KMG-II): from individual species to whole genera.</title>
        <authorList>
            <person name="Goeker M."/>
        </authorList>
    </citation>
    <scope>NUCLEOTIDE SEQUENCE [LARGE SCALE GENOMIC DNA]</scope>
    <source>
        <strain evidence="14 15">DSM 22214</strain>
    </source>
</reference>
<dbReference type="RefSeq" id="WP_109741380.1">
    <property type="nucleotide sequence ID" value="NZ_QGGO01000002.1"/>
</dbReference>
<evidence type="ECO:0000259" key="13">
    <source>
        <dbReference type="PROSITE" id="PS50893"/>
    </source>
</evidence>
<dbReference type="AlphaFoldDB" id="A0A316F0G2"/>
<keyword evidence="10" id="KW-0694">RNA-binding</keyword>
<dbReference type="GO" id="GO:0000049">
    <property type="term" value="F:tRNA binding"/>
    <property type="evidence" value="ECO:0007669"/>
    <property type="project" value="UniProtKB-KW"/>
</dbReference>
<comment type="similarity">
    <text evidence="1">Belongs to the ABC transporter superfamily. ABCF family. Translational throttle EttA subfamily.</text>
</comment>
<gene>
    <name evidence="14" type="ORF">LV89_00610</name>
</gene>
<dbReference type="FunFam" id="3.40.50.300:FF:000183">
    <property type="entry name" value="ABC transporter ATP-binding protein yjjK"/>
    <property type="match status" value="1"/>
</dbReference>
<evidence type="ECO:0000256" key="9">
    <source>
        <dbReference type="ARBA" id="ARBA00022845"/>
    </source>
</evidence>
<keyword evidence="4" id="KW-0699">rRNA-binding</keyword>
<dbReference type="InterPro" id="IPR003593">
    <property type="entry name" value="AAA+_ATPase"/>
</dbReference>
<dbReference type="Proteomes" id="UP000245489">
    <property type="component" value="Unassembled WGS sequence"/>
</dbReference>
<dbReference type="PANTHER" id="PTHR42855">
    <property type="entry name" value="ABC TRANSPORTER ATP-BINDING SUBUNIT"/>
    <property type="match status" value="1"/>
</dbReference>
<keyword evidence="8 14" id="KW-0067">ATP-binding</keyword>
<keyword evidence="9" id="KW-0810">Translation regulation</keyword>
<dbReference type="InterPro" id="IPR032524">
    <property type="entry name" value="ABC_tran_C"/>
</dbReference>
<dbReference type="Pfam" id="PF12848">
    <property type="entry name" value="ABC_tran_Xtn"/>
    <property type="match status" value="1"/>
</dbReference>
<dbReference type="InterPro" id="IPR017871">
    <property type="entry name" value="ABC_transporter-like_CS"/>
</dbReference>
<dbReference type="InterPro" id="IPR037118">
    <property type="entry name" value="Val-tRNA_synth_C_sf"/>
</dbReference>
<name>A0A316F0G2_9BACT</name>
<sequence length="633" mass="71758">MNYLSAENISKNYNERWLFKGINFGILKGDKVALVGQNGTGKTTLMNILAGIIPADEGTVSIRKGISVGYLFQNPAFDENLSVMDTLFSGESPANQAIKAYEKSLLHPEDMEQMSEALEMMDKYQAWDYESRVKQILGKLGIHDFDRKISALSGGQRKRVAMAKVLIEEPDFMIFDEPTNHLDLETIEWLEQTLSAQNITLLLVTHDRYFLDRVCNNIVELDNGSIYTYKGNYSYFLEKKAEREASEAASIDKAKNTLRTELEWMRRQPKARGTKAQYRIDAFHELKEKASQTKDDSKVQLNVKMTRQGSKILEIDDLCKSFGTQKVVDHFSYIFQRGDRVGIIGKNGIGKSTFLNMLTQNLKPDSGKITTGETVVYGYYTQGDLDFKPEDRVIDVIKEIAEVVTVGTGETISASQFLTHFKFDPKVQYGMVEKLSGGEKRRLQLMKVLIKNPNFLILDEPTNDLDIQTLNILEDFLMAFGGCLMLVSHDRYFMDKLVEHLFVFEGNGVIRDFPGNYTDYRDWADSPEAIAAGATQAEEIKKSSANNLSTTVSKTQEPVNQPVKKKLSFKEQKEYDDLGKAIEQLEAKKEGLTEQLNGGGSYEDLANWAKEIEAITNELDEKELRWLELSENM</sequence>
<keyword evidence="2" id="KW-0963">Cytoplasm</keyword>
<keyword evidence="7" id="KW-0378">Hydrolase</keyword>
<dbReference type="InterPro" id="IPR003439">
    <property type="entry name" value="ABC_transporter-like_ATP-bd"/>
</dbReference>
<evidence type="ECO:0000256" key="7">
    <source>
        <dbReference type="ARBA" id="ARBA00022801"/>
    </source>
</evidence>
<keyword evidence="3" id="KW-0820">tRNA-binding</keyword>
<evidence type="ECO:0000256" key="3">
    <source>
        <dbReference type="ARBA" id="ARBA00022555"/>
    </source>
</evidence>
<evidence type="ECO:0000256" key="4">
    <source>
        <dbReference type="ARBA" id="ARBA00022730"/>
    </source>
</evidence>
<evidence type="ECO:0000256" key="11">
    <source>
        <dbReference type="ARBA" id="ARBA00022917"/>
    </source>
</evidence>
<feature type="domain" description="ABC transporter" evidence="13">
    <location>
        <begin position="4"/>
        <end position="248"/>
    </location>
</feature>
<protein>
    <submittedName>
        <fullName evidence="14">ATP-binding cassette subfamily F protein uup</fullName>
    </submittedName>
</protein>
<evidence type="ECO:0000313" key="15">
    <source>
        <dbReference type="Proteomes" id="UP000245489"/>
    </source>
</evidence>
<dbReference type="PROSITE" id="PS00211">
    <property type="entry name" value="ABC_TRANSPORTER_1"/>
    <property type="match status" value="1"/>
</dbReference>
<evidence type="ECO:0000256" key="2">
    <source>
        <dbReference type="ARBA" id="ARBA00022490"/>
    </source>
</evidence>
<dbReference type="SUPFAM" id="SSF52540">
    <property type="entry name" value="P-loop containing nucleoside triphosphate hydrolases"/>
    <property type="match status" value="2"/>
</dbReference>
<dbReference type="GO" id="GO:0019843">
    <property type="term" value="F:rRNA binding"/>
    <property type="evidence" value="ECO:0007669"/>
    <property type="project" value="UniProtKB-KW"/>
</dbReference>
<dbReference type="InterPro" id="IPR051309">
    <property type="entry name" value="ABCF_ATPase"/>
</dbReference>
<dbReference type="GO" id="GO:0005524">
    <property type="term" value="F:ATP binding"/>
    <property type="evidence" value="ECO:0007669"/>
    <property type="project" value="UniProtKB-KW"/>
</dbReference>
<dbReference type="Gene3D" id="1.10.287.380">
    <property type="entry name" value="Valyl-tRNA synthetase, C-terminal domain"/>
    <property type="match status" value="1"/>
</dbReference>